<gene>
    <name evidence="2" type="ORF">Goshw_016967</name>
</gene>
<keyword evidence="3" id="KW-1185">Reference proteome</keyword>
<dbReference type="Proteomes" id="UP000593576">
    <property type="component" value="Unassembled WGS sequence"/>
</dbReference>
<dbReference type="AlphaFoldDB" id="A0A7J9LY44"/>
<accession>A0A7J9LY44</accession>
<comment type="caution">
    <text evidence="2">The sequence shown here is derived from an EMBL/GenBank/DDBJ whole genome shotgun (WGS) entry which is preliminary data.</text>
</comment>
<dbReference type="EMBL" id="JABFAF010000008">
    <property type="protein sequence ID" value="MBA0863119.1"/>
    <property type="molecule type" value="Genomic_DNA"/>
</dbReference>
<feature type="region of interest" description="Disordered" evidence="1">
    <location>
        <begin position="165"/>
        <end position="204"/>
    </location>
</feature>
<sequence length="204" mass="23724">MNRNLLSKGKLDNEFGSSSSSSWKPSAFVLRSRTDSRIDVVTRKSRCPDDVKNDVPTRDIRRCDVVSIPLKENIDTLVSVSMLMDLERELDHLLATHTVCLFVCVYVRLLDMPPKRVNVRASSQDLFICVWFMLLGNPRIKIRKLGLWIFLSNDQFLYSWKKRKNRGEKYDKEEQVEEGEEKEMAKPAAIENPTEEVEVKEEEE</sequence>
<evidence type="ECO:0000313" key="2">
    <source>
        <dbReference type="EMBL" id="MBA0863119.1"/>
    </source>
</evidence>
<evidence type="ECO:0000256" key="1">
    <source>
        <dbReference type="SAM" id="MobiDB-lite"/>
    </source>
</evidence>
<proteinExistence type="predicted"/>
<name>A0A7J9LY44_GOSSC</name>
<feature type="compositionally biased region" description="Acidic residues" evidence="1">
    <location>
        <begin position="193"/>
        <end position="204"/>
    </location>
</feature>
<feature type="region of interest" description="Disordered" evidence="1">
    <location>
        <begin position="1"/>
        <end position="23"/>
    </location>
</feature>
<organism evidence="2 3">
    <name type="scientific">Gossypium schwendimanii</name>
    <name type="common">Cotton</name>
    <dbReference type="NCBI Taxonomy" id="34291"/>
    <lineage>
        <taxon>Eukaryota</taxon>
        <taxon>Viridiplantae</taxon>
        <taxon>Streptophyta</taxon>
        <taxon>Embryophyta</taxon>
        <taxon>Tracheophyta</taxon>
        <taxon>Spermatophyta</taxon>
        <taxon>Magnoliopsida</taxon>
        <taxon>eudicotyledons</taxon>
        <taxon>Gunneridae</taxon>
        <taxon>Pentapetalae</taxon>
        <taxon>rosids</taxon>
        <taxon>malvids</taxon>
        <taxon>Malvales</taxon>
        <taxon>Malvaceae</taxon>
        <taxon>Malvoideae</taxon>
        <taxon>Gossypium</taxon>
    </lineage>
</organism>
<protein>
    <submittedName>
        <fullName evidence="2">Uncharacterized protein</fullName>
    </submittedName>
</protein>
<evidence type="ECO:0000313" key="3">
    <source>
        <dbReference type="Proteomes" id="UP000593576"/>
    </source>
</evidence>
<reference evidence="2 3" key="1">
    <citation type="journal article" date="2019" name="Genome Biol. Evol.">
        <title>Insights into the evolution of the New World diploid cottons (Gossypium, subgenus Houzingenia) based on genome sequencing.</title>
        <authorList>
            <person name="Grover C.E."/>
            <person name="Arick M.A. 2nd"/>
            <person name="Thrash A."/>
            <person name="Conover J.L."/>
            <person name="Sanders W.S."/>
            <person name="Peterson D.G."/>
            <person name="Frelichowski J.E."/>
            <person name="Scheffler J.A."/>
            <person name="Scheffler B.E."/>
            <person name="Wendel J.F."/>
        </authorList>
    </citation>
    <scope>NUCLEOTIDE SEQUENCE [LARGE SCALE GENOMIC DNA]</scope>
    <source>
        <strain evidence="2">1</strain>
        <tissue evidence="2">Leaf</tissue>
    </source>
</reference>